<dbReference type="eggNOG" id="COG2207">
    <property type="taxonomic scope" value="Bacteria"/>
</dbReference>
<evidence type="ECO:0000256" key="2">
    <source>
        <dbReference type="ARBA" id="ARBA00023125"/>
    </source>
</evidence>
<feature type="domain" description="HTH araC/xylS-type" evidence="4">
    <location>
        <begin position="177"/>
        <end position="275"/>
    </location>
</feature>
<protein>
    <submittedName>
        <fullName evidence="5">DNA-binding domain-containing protein, AraC-type</fullName>
    </submittedName>
</protein>
<dbReference type="PANTHER" id="PTHR43280">
    <property type="entry name" value="ARAC-FAMILY TRANSCRIPTIONAL REGULATOR"/>
    <property type="match status" value="1"/>
</dbReference>
<dbReference type="Pfam" id="PF12833">
    <property type="entry name" value="HTH_18"/>
    <property type="match status" value="1"/>
</dbReference>
<dbReference type="AlphaFoldDB" id="H5Y3D2"/>
<dbReference type="HOGENOM" id="CLU_000445_88_3_9"/>
<dbReference type="SUPFAM" id="SSF46689">
    <property type="entry name" value="Homeodomain-like"/>
    <property type="match status" value="1"/>
</dbReference>
<dbReference type="GO" id="GO:0003700">
    <property type="term" value="F:DNA-binding transcription factor activity"/>
    <property type="evidence" value="ECO:0007669"/>
    <property type="project" value="InterPro"/>
</dbReference>
<dbReference type="Gene3D" id="2.60.120.10">
    <property type="entry name" value="Jelly Rolls"/>
    <property type="match status" value="1"/>
</dbReference>
<sequence>MRPEIINFSNGIPIRAFIWNSGQYPYHWHNAVEIIYVMEGSVNIKIGAETHLLKENNVAVINVDEIHGIAKDPGDNKVLFIQIDPAFCEKVLPDFKYTFFYCSSIYHEAVVPEKYHILKGYLARLVGEINKGSQAVCKKDIESSLQKMLIYLAYNFDFIRWGMGTEALDEKLVKRIKQMYEYAAGHYSDKMGLKDLTELVSIGVHHMSHFVTEKFGKTFQDLLNYSRGEQAARLLLGTDKRILDISLECGFSDPKYLIKYFKSNYQCTPLQFRRMYRAEDKTLASQIEYQDYPLSEASNYLEPYINAANSLD</sequence>
<dbReference type="InterPro" id="IPR011051">
    <property type="entry name" value="RmlC_Cupin_sf"/>
</dbReference>
<dbReference type="PANTHER" id="PTHR43280:SF34">
    <property type="entry name" value="ARAC-FAMILY TRANSCRIPTIONAL REGULATOR"/>
    <property type="match status" value="1"/>
</dbReference>
<evidence type="ECO:0000313" key="6">
    <source>
        <dbReference type="Proteomes" id="UP000005104"/>
    </source>
</evidence>
<reference evidence="5 6" key="1">
    <citation type="submission" date="2011-11" db="EMBL/GenBank/DDBJ databases">
        <title>The Noncontiguous Finished genome of Desulfosporosinus youngiae DSM 17734.</title>
        <authorList>
            <consortium name="US DOE Joint Genome Institute (JGI-PGF)"/>
            <person name="Lucas S."/>
            <person name="Han J."/>
            <person name="Lapidus A."/>
            <person name="Cheng J.-F."/>
            <person name="Goodwin L."/>
            <person name="Pitluck S."/>
            <person name="Peters L."/>
            <person name="Ovchinnikova G."/>
            <person name="Lu M."/>
            <person name="Land M.L."/>
            <person name="Hauser L."/>
            <person name="Pester M."/>
            <person name="Spring S."/>
            <person name="Ollivier B."/>
            <person name="Rattei T."/>
            <person name="Klenk H.-P."/>
            <person name="Wagner M."/>
            <person name="Loy A."/>
            <person name="Woyke T.J."/>
        </authorList>
    </citation>
    <scope>NUCLEOTIDE SEQUENCE [LARGE SCALE GENOMIC DNA]</scope>
    <source>
        <strain evidence="5 6">DSM 17734</strain>
    </source>
</reference>
<dbReference type="EMBL" id="CM001441">
    <property type="protein sequence ID" value="EHQ88901.1"/>
    <property type="molecule type" value="Genomic_DNA"/>
</dbReference>
<dbReference type="eggNOG" id="COG1917">
    <property type="taxonomic scope" value="Bacteria"/>
</dbReference>
<evidence type="ECO:0000313" key="5">
    <source>
        <dbReference type="EMBL" id="EHQ88901.1"/>
    </source>
</evidence>
<proteinExistence type="predicted"/>
<organism evidence="5 6">
    <name type="scientific">Desulfosporosinus youngiae DSM 17734</name>
    <dbReference type="NCBI Taxonomy" id="768710"/>
    <lineage>
        <taxon>Bacteria</taxon>
        <taxon>Bacillati</taxon>
        <taxon>Bacillota</taxon>
        <taxon>Clostridia</taxon>
        <taxon>Eubacteriales</taxon>
        <taxon>Desulfitobacteriaceae</taxon>
        <taxon>Desulfosporosinus</taxon>
    </lineage>
</organism>
<dbReference type="PROSITE" id="PS01124">
    <property type="entry name" value="HTH_ARAC_FAMILY_2"/>
    <property type="match status" value="1"/>
</dbReference>
<gene>
    <name evidence="5" type="ORF">DesyoDRAFT_1773</name>
</gene>
<keyword evidence="2 5" id="KW-0238">DNA-binding</keyword>
<dbReference type="InterPro" id="IPR009057">
    <property type="entry name" value="Homeodomain-like_sf"/>
</dbReference>
<dbReference type="InterPro" id="IPR014710">
    <property type="entry name" value="RmlC-like_jellyroll"/>
</dbReference>
<dbReference type="InterPro" id="IPR003313">
    <property type="entry name" value="AraC-bd"/>
</dbReference>
<evidence type="ECO:0000259" key="4">
    <source>
        <dbReference type="PROSITE" id="PS01124"/>
    </source>
</evidence>
<dbReference type="Proteomes" id="UP000005104">
    <property type="component" value="Chromosome"/>
</dbReference>
<evidence type="ECO:0000256" key="3">
    <source>
        <dbReference type="ARBA" id="ARBA00023163"/>
    </source>
</evidence>
<dbReference type="InterPro" id="IPR018060">
    <property type="entry name" value="HTH_AraC"/>
</dbReference>
<name>H5Y3D2_9FIRM</name>
<dbReference type="STRING" id="768710.DesyoDRAFT_1773"/>
<keyword evidence="3" id="KW-0804">Transcription</keyword>
<dbReference type="OrthoDB" id="1681793at2"/>
<evidence type="ECO:0000256" key="1">
    <source>
        <dbReference type="ARBA" id="ARBA00023015"/>
    </source>
</evidence>
<dbReference type="CDD" id="cd02208">
    <property type="entry name" value="cupin_RmlC-like"/>
    <property type="match status" value="1"/>
</dbReference>
<dbReference type="SMART" id="SM00342">
    <property type="entry name" value="HTH_ARAC"/>
    <property type="match status" value="1"/>
</dbReference>
<dbReference type="Gene3D" id="1.10.10.60">
    <property type="entry name" value="Homeodomain-like"/>
    <property type="match status" value="2"/>
</dbReference>
<keyword evidence="6" id="KW-1185">Reference proteome</keyword>
<keyword evidence="1" id="KW-0805">Transcription regulation</keyword>
<dbReference type="GO" id="GO:0043565">
    <property type="term" value="F:sequence-specific DNA binding"/>
    <property type="evidence" value="ECO:0007669"/>
    <property type="project" value="InterPro"/>
</dbReference>
<dbReference type="Pfam" id="PF02311">
    <property type="entry name" value="AraC_binding"/>
    <property type="match status" value="1"/>
</dbReference>
<accession>H5Y3D2</accession>
<dbReference type="SUPFAM" id="SSF51182">
    <property type="entry name" value="RmlC-like cupins"/>
    <property type="match status" value="1"/>
</dbReference>